<dbReference type="RefSeq" id="WP_211869123.1">
    <property type="nucleotide sequence ID" value="NZ_JAAEDI010000012.1"/>
</dbReference>
<reference evidence="2" key="1">
    <citation type="journal article" date="2021" name="Syst. Appl. Microbiol.">
        <title>Roseomonas hellenica sp. nov., isolated from roots of wild-growing Alkanna tinctoria.</title>
        <authorList>
            <person name="Rat A."/>
            <person name="Naranjo H.D."/>
            <person name="Lebbe L."/>
            <person name="Cnockaert M."/>
            <person name="Krigas N."/>
            <person name="Grigoriadou K."/>
            <person name="Maloupa E."/>
            <person name="Willems A."/>
        </authorList>
    </citation>
    <scope>NUCLEOTIDE SEQUENCE [LARGE SCALE GENOMIC DNA]</scope>
    <source>
        <strain evidence="2">LMG 31159</strain>
    </source>
</reference>
<keyword evidence="2" id="KW-1185">Reference proteome</keyword>
<name>A0ABS5EHF6_9PROT</name>
<accession>A0ABS5EHF6</accession>
<dbReference type="Proteomes" id="UP000698752">
    <property type="component" value="Unassembled WGS sequence"/>
</dbReference>
<protein>
    <submittedName>
        <fullName evidence="1">Uncharacterized protein</fullName>
    </submittedName>
</protein>
<sequence>MTTAPRRRRTGGHPFGLSHPVHVRARLRQAEALRLRIAGFTLDEIAAALGYAGRQGVHEALRSARSHASPALRMEEATLDLGRLDRLLAAVLPAAFAGRVGHIEAACRLIEDRHRLIGMLTAIRAEREPQ</sequence>
<organism evidence="1 2">
    <name type="scientific">Neoroseomonas terrae</name>
    <dbReference type="NCBI Taxonomy" id="424799"/>
    <lineage>
        <taxon>Bacteria</taxon>
        <taxon>Pseudomonadati</taxon>
        <taxon>Pseudomonadota</taxon>
        <taxon>Alphaproteobacteria</taxon>
        <taxon>Acetobacterales</taxon>
        <taxon>Acetobacteraceae</taxon>
        <taxon>Neoroseomonas</taxon>
    </lineage>
</organism>
<gene>
    <name evidence="1" type="ORF">GXW78_12330</name>
</gene>
<evidence type="ECO:0000313" key="1">
    <source>
        <dbReference type="EMBL" id="MBR0650454.1"/>
    </source>
</evidence>
<evidence type="ECO:0000313" key="2">
    <source>
        <dbReference type="Proteomes" id="UP000698752"/>
    </source>
</evidence>
<proteinExistence type="predicted"/>
<comment type="caution">
    <text evidence="1">The sequence shown here is derived from an EMBL/GenBank/DDBJ whole genome shotgun (WGS) entry which is preliminary data.</text>
</comment>
<dbReference type="EMBL" id="JAAEDI010000012">
    <property type="protein sequence ID" value="MBR0650454.1"/>
    <property type="molecule type" value="Genomic_DNA"/>
</dbReference>